<dbReference type="PRINTS" id="PR00423">
    <property type="entry name" value="CELLDVISFTSZ"/>
</dbReference>
<gene>
    <name evidence="4" type="primary">ftsZ</name>
    <name evidence="8" type="ORF">A3D64_00230</name>
</gene>
<dbReference type="HAMAP" id="MF_00909">
    <property type="entry name" value="FtsZ"/>
    <property type="match status" value="1"/>
</dbReference>
<sequence length="455" mass="50130">MAKNKKKKKRPKAGKAAKKPAKKGSPEKKSRPAELSEGVHKTKVRVIGIGGGGSNIVAEIARAVGRVDFIAANTDLQAQKNLPRDIKVFAFGQELTNGLGCGMDVQLGEAAAKAEKDRIKKLVEGQDVCILVASLGGGTGSGAASVFAEAAREAKCLTLGIFTMPFSFEGQKRKELAEAALEKTASLLNVYSVIPNENIFRMIDQKTPLRASFSAVNKRLAETLEGFIDTLALPGLINIDFADLRTLLEGRGRLAYLNSAQTQGALGVPMALKELLNNPLYDYGVAGADRVMFNVTGDKRMKMQDVAEISKSIFSSNGKARIIFGISFQPEYRDKLRIALFAMGCRVKEWKKEGDSKTENPKTRAFVPRARKQKARGRKKQAVVKRFEKPKAEKGKIEKAAPPQEEPHRETAKTRRNALEVKKARDLELKDLEKQERRWDIPAFLRNTRREEPAS</sequence>
<comment type="function">
    <text evidence="4">Essential cell division protein that forms a contractile ring structure (Z ring) at the future cell division site. The regulation of the ring assembly controls the timing and the location of cell division. One of the functions of the FtsZ ring is to recruit other cell division proteins to the septum to produce a new cell wall between the dividing cells. Binds GTP and shows GTPase activity.</text>
</comment>
<comment type="subunit">
    <text evidence="4">Homodimer. Polymerizes to form a dynamic ring structure in a strictly GTP-dependent manner. Interacts directly with several other division proteins.</text>
</comment>
<evidence type="ECO:0000256" key="2">
    <source>
        <dbReference type="ARBA" id="ARBA00022741"/>
    </source>
</evidence>
<dbReference type="GO" id="GO:0000917">
    <property type="term" value="P:division septum assembly"/>
    <property type="evidence" value="ECO:0007669"/>
    <property type="project" value="UniProtKB-KW"/>
</dbReference>
<dbReference type="SUPFAM" id="SSF55307">
    <property type="entry name" value="Tubulin C-terminal domain-like"/>
    <property type="match status" value="1"/>
</dbReference>
<organism evidence="8 9">
    <name type="scientific">Candidatus Wildermuthbacteria bacterium RIFCSPHIGHO2_02_FULL_49_9</name>
    <dbReference type="NCBI Taxonomy" id="1802456"/>
    <lineage>
        <taxon>Bacteria</taxon>
        <taxon>Candidatus Wildermuthiibacteriota</taxon>
    </lineage>
</organism>
<feature type="binding site" evidence="4">
    <location>
        <position position="217"/>
    </location>
    <ligand>
        <name>GTP</name>
        <dbReference type="ChEBI" id="CHEBI:37565"/>
    </ligand>
</feature>
<dbReference type="InterPro" id="IPR036525">
    <property type="entry name" value="Tubulin/FtsZ_GTPase_sf"/>
</dbReference>
<protein>
    <recommendedName>
        <fullName evidence="4">Cell division protein FtsZ</fullName>
    </recommendedName>
</protein>
<feature type="binding site" evidence="4">
    <location>
        <begin position="138"/>
        <end position="140"/>
    </location>
    <ligand>
        <name>GTP</name>
        <dbReference type="ChEBI" id="CHEBI:37565"/>
    </ligand>
</feature>
<proteinExistence type="inferred from homology"/>
<feature type="compositionally biased region" description="Basic residues" evidence="5">
    <location>
        <begin position="1"/>
        <end position="22"/>
    </location>
</feature>
<feature type="region of interest" description="Disordered" evidence="5">
    <location>
        <begin position="1"/>
        <end position="38"/>
    </location>
</feature>
<comment type="subcellular location">
    <subcellularLocation>
        <location evidence="4">Cytoplasm</location>
    </subcellularLocation>
    <text evidence="4">Assembles at midcell at the inner surface of the cytoplasmic membrane.</text>
</comment>
<dbReference type="GO" id="GO:0007017">
    <property type="term" value="P:microtubule-based process"/>
    <property type="evidence" value="ECO:0007669"/>
    <property type="project" value="InterPro"/>
</dbReference>
<dbReference type="InterPro" id="IPR003008">
    <property type="entry name" value="Tubulin_FtsZ_GTPase"/>
</dbReference>
<dbReference type="Proteomes" id="UP000178613">
    <property type="component" value="Unassembled WGS sequence"/>
</dbReference>
<dbReference type="SMART" id="SM00864">
    <property type="entry name" value="Tubulin"/>
    <property type="match status" value="1"/>
</dbReference>
<name>A0A1G2REB2_9BACT</name>
<keyword evidence="4" id="KW-0132">Cell division</keyword>
<keyword evidence="4" id="KW-0717">Septation</keyword>
<keyword evidence="3 4" id="KW-0342">GTP-binding</keyword>
<dbReference type="GO" id="GO:0043093">
    <property type="term" value="P:FtsZ-dependent cytokinesis"/>
    <property type="evidence" value="ECO:0007669"/>
    <property type="project" value="UniProtKB-UniRule"/>
</dbReference>
<dbReference type="GO" id="GO:0003924">
    <property type="term" value="F:GTPase activity"/>
    <property type="evidence" value="ECO:0007669"/>
    <property type="project" value="UniProtKB-UniRule"/>
</dbReference>
<dbReference type="GO" id="GO:0051258">
    <property type="term" value="P:protein polymerization"/>
    <property type="evidence" value="ECO:0007669"/>
    <property type="project" value="UniProtKB-UniRule"/>
</dbReference>
<dbReference type="CDD" id="cd02201">
    <property type="entry name" value="FtsZ_type1"/>
    <property type="match status" value="1"/>
</dbReference>
<keyword evidence="4" id="KW-0131">Cell cycle</keyword>
<dbReference type="GO" id="GO:0005525">
    <property type="term" value="F:GTP binding"/>
    <property type="evidence" value="ECO:0007669"/>
    <property type="project" value="UniProtKB-UniRule"/>
</dbReference>
<evidence type="ECO:0000259" key="7">
    <source>
        <dbReference type="SMART" id="SM00865"/>
    </source>
</evidence>
<evidence type="ECO:0000313" key="8">
    <source>
        <dbReference type="EMBL" id="OHA70878.1"/>
    </source>
</evidence>
<evidence type="ECO:0000256" key="5">
    <source>
        <dbReference type="SAM" id="MobiDB-lite"/>
    </source>
</evidence>
<dbReference type="PROSITE" id="PS00227">
    <property type="entry name" value="TUBULIN"/>
    <property type="match status" value="1"/>
</dbReference>
<feature type="binding site" evidence="4">
    <location>
        <position position="173"/>
    </location>
    <ligand>
        <name>GTP</name>
        <dbReference type="ChEBI" id="CHEBI:37565"/>
    </ligand>
</feature>
<evidence type="ECO:0000256" key="3">
    <source>
        <dbReference type="ARBA" id="ARBA00023134"/>
    </source>
</evidence>
<evidence type="ECO:0000313" key="9">
    <source>
        <dbReference type="Proteomes" id="UP000178613"/>
    </source>
</evidence>
<dbReference type="GO" id="GO:0005737">
    <property type="term" value="C:cytoplasm"/>
    <property type="evidence" value="ECO:0007669"/>
    <property type="project" value="UniProtKB-SubCell"/>
</dbReference>
<dbReference type="PANTHER" id="PTHR30314">
    <property type="entry name" value="CELL DIVISION PROTEIN FTSZ-RELATED"/>
    <property type="match status" value="1"/>
</dbReference>
<dbReference type="InterPro" id="IPR008280">
    <property type="entry name" value="Tub_FtsZ_C"/>
</dbReference>
<dbReference type="InterPro" id="IPR018316">
    <property type="entry name" value="Tubulin/FtsZ_2-layer-sand-dom"/>
</dbReference>
<dbReference type="EMBL" id="MHUB01000014">
    <property type="protein sequence ID" value="OHA70878.1"/>
    <property type="molecule type" value="Genomic_DNA"/>
</dbReference>
<feature type="binding site" evidence="4">
    <location>
        <begin position="51"/>
        <end position="55"/>
    </location>
    <ligand>
        <name>GTP</name>
        <dbReference type="ChEBI" id="CHEBI:37565"/>
    </ligand>
</feature>
<dbReference type="InterPro" id="IPR017975">
    <property type="entry name" value="Tubulin_CS"/>
</dbReference>
<feature type="region of interest" description="Disordered" evidence="5">
    <location>
        <begin position="388"/>
        <end position="419"/>
    </location>
</feature>
<feature type="domain" description="Tubulin/FtsZ GTPase" evidence="6">
    <location>
        <begin position="43"/>
        <end position="235"/>
    </location>
</feature>
<feature type="domain" description="Tubulin/FtsZ 2-layer sandwich" evidence="7">
    <location>
        <begin position="237"/>
        <end position="354"/>
    </location>
</feature>
<dbReference type="InterPro" id="IPR000158">
    <property type="entry name" value="Cell_div_FtsZ"/>
</dbReference>
<dbReference type="AlphaFoldDB" id="A0A1G2REB2"/>
<dbReference type="Pfam" id="PF12327">
    <property type="entry name" value="FtsZ_C"/>
    <property type="match status" value="1"/>
</dbReference>
<dbReference type="GO" id="GO:0032153">
    <property type="term" value="C:cell division site"/>
    <property type="evidence" value="ECO:0007669"/>
    <property type="project" value="UniProtKB-UniRule"/>
</dbReference>
<dbReference type="InterPro" id="IPR045061">
    <property type="entry name" value="FtsZ/CetZ"/>
</dbReference>
<dbReference type="Pfam" id="PF00091">
    <property type="entry name" value="Tubulin"/>
    <property type="match status" value="1"/>
</dbReference>
<feature type="compositionally biased region" description="Basic and acidic residues" evidence="5">
    <location>
        <begin position="24"/>
        <end position="38"/>
    </location>
</feature>
<dbReference type="InterPro" id="IPR024757">
    <property type="entry name" value="FtsZ_C"/>
</dbReference>
<dbReference type="SMART" id="SM00865">
    <property type="entry name" value="Tubulin_C"/>
    <property type="match status" value="1"/>
</dbReference>
<feature type="binding site" evidence="4">
    <location>
        <position position="169"/>
    </location>
    <ligand>
        <name>GTP</name>
        <dbReference type="ChEBI" id="CHEBI:37565"/>
    </ligand>
</feature>
<evidence type="ECO:0000259" key="6">
    <source>
        <dbReference type="SMART" id="SM00864"/>
    </source>
</evidence>
<evidence type="ECO:0000256" key="4">
    <source>
        <dbReference type="HAMAP-Rule" id="MF_00909"/>
    </source>
</evidence>
<reference evidence="8 9" key="1">
    <citation type="journal article" date="2016" name="Nat. Commun.">
        <title>Thousands of microbial genomes shed light on interconnected biogeochemical processes in an aquifer system.</title>
        <authorList>
            <person name="Anantharaman K."/>
            <person name="Brown C.T."/>
            <person name="Hug L.A."/>
            <person name="Sharon I."/>
            <person name="Castelle C.J."/>
            <person name="Probst A.J."/>
            <person name="Thomas B.C."/>
            <person name="Singh A."/>
            <person name="Wilkins M.J."/>
            <person name="Karaoz U."/>
            <person name="Brodie E.L."/>
            <person name="Williams K.H."/>
            <person name="Hubbard S.S."/>
            <person name="Banfield J.F."/>
        </authorList>
    </citation>
    <scope>NUCLEOTIDE SEQUENCE [LARGE SCALE GENOMIC DNA]</scope>
</reference>
<keyword evidence="4" id="KW-0963">Cytoplasm</keyword>
<dbReference type="PANTHER" id="PTHR30314:SF3">
    <property type="entry name" value="MITOCHONDRIAL DIVISION PROTEIN FSZA"/>
    <property type="match status" value="1"/>
</dbReference>
<dbReference type="Gene3D" id="3.40.50.1440">
    <property type="entry name" value="Tubulin/FtsZ, GTPase domain"/>
    <property type="match status" value="1"/>
</dbReference>
<accession>A0A1G2REB2</accession>
<evidence type="ECO:0000256" key="1">
    <source>
        <dbReference type="ARBA" id="ARBA00009690"/>
    </source>
</evidence>
<dbReference type="SUPFAM" id="SSF52490">
    <property type="entry name" value="Tubulin nucleotide-binding domain-like"/>
    <property type="match status" value="1"/>
</dbReference>
<comment type="caution">
    <text evidence="8">The sequence shown here is derived from an EMBL/GenBank/DDBJ whole genome shotgun (WGS) entry which is preliminary data.</text>
</comment>
<comment type="similarity">
    <text evidence="1 4">Belongs to the FtsZ family.</text>
</comment>
<keyword evidence="2 4" id="KW-0547">Nucleotide-binding</keyword>
<dbReference type="GO" id="GO:0005874">
    <property type="term" value="C:microtubule"/>
    <property type="evidence" value="ECO:0007669"/>
    <property type="project" value="InterPro"/>
</dbReference>